<feature type="transmembrane region" description="Helical" evidence="4">
    <location>
        <begin position="288"/>
        <end position="304"/>
    </location>
</feature>
<dbReference type="SUPFAM" id="SSF103473">
    <property type="entry name" value="MFS general substrate transporter"/>
    <property type="match status" value="1"/>
</dbReference>
<feature type="transmembrane region" description="Helical" evidence="4">
    <location>
        <begin position="142"/>
        <end position="165"/>
    </location>
</feature>
<dbReference type="InterPro" id="IPR050327">
    <property type="entry name" value="Proton-linked_MCT"/>
</dbReference>
<evidence type="ECO:0000256" key="4">
    <source>
        <dbReference type="SAM" id="Phobius"/>
    </source>
</evidence>
<dbReference type="Proteomes" id="UP000243207">
    <property type="component" value="Chromosome I"/>
</dbReference>
<dbReference type="STRING" id="487184.SAMN05216421_0440"/>
<protein>
    <submittedName>
        <fullName evidence="6">Predicted arabinose efflux permease, MFS family</fullName>
    </submittedName>
</protein>
<evidence type="ECO:0000256" key="2">
    <source>
        <dbReference type="ARBA" id="ARBA00022989"/>
    </source>
</evidence>
<feature type="transmembrane region" description="Helical" evidence="4">
    <location>
        <begin position="108"/>
        <end position="130"/>
    </location>
</feature>
<dbReference type="InterPro" id="IPR020846">
    <property type="entry name" value="MFS_dom"/>
</dbReference>
<name>A0A1H1MDB3_9GAMM</name>
<feature type="transmembrane region" description="Helical" evidence="4">
    <location>
        <begin position="83"/>
        <end position="102"/>
    </location>
</feature>
<keyword evidence="1 4" id="KW-0812">Transmembrane</keyword>
<dbReference type="InterPro" id="IPR036259">
    <property type="entry name" value="MFS_trans_sf"/>
</dbReference>
<evidence type="ECO:0000313" key="6">
    <source>
        <dbReference type="EMBL" id="SDR84814.1"/>
    </source>
</evidence>
<organism evidence="6 7">
    <name type="scientific">Halopseudomonas xinjiangensis</name>
    <dbReference type="NCBI Taxonomy" id="487184"/>
    <lineage>
        <taxon>Bacteria</taxon>
        <taxon>Pseudomonadati</taxon>
        <taxon>Pseudomonadota</taxon>
        <taxon>Gammaproteobacteria</taxon>
        <taxon>Pseudomonadales</taxon>
        <taxon>Pseudomonadaceae</taxon>
        <taxon>Halopseudomonas</taxon>
    </lineage>
</organism>
<dbReference type="PROSITE" id="PS50850">
    <property type="entry name" value="MFS"/>
    <property type="match status" value="1"/>
</dbReference>
<evidence type="ECO:0000313" key="7">
    <source>
        <dbReference type="Proteomes" id="UP000243207"/>
    </source>
</evidence>
<feature type="transmembrane region" description="Helical" evidence="4">
    <location>
        <begin position="345"/>
        <end position="365"/>
    </location>
</feature>
<dbReference type="PANTHER" id="PTHR11360:SF308">
    <property type="entry name" value="BLL3089 PROTEIN"/>
    <property type="match status" value="1"/>
</dbReference>
<feature type="transmembrane region" description="Helical" evidence="4">
    <location>
        <begin position="257"/>
        <end position="276"/>
    </location>
</feature>
<dbReference type="PANTHER" id="PTHR11360">
    <property type="entry name" value="MONOCARBOXYLATE TRANSPORTER"/>
    <property type="match status" value="1"/>
</dbReference>
<feature type="transmembrane region" description="Helical" evidence="4">
    <location>
        <begin position="222"/>
        <end position="245"/>
    </location>
</feature>
<feature type="transmembrane region" description="Helical" evidence="4">
    <location>
        <begin position="371"/>
        <end position="393"/>
    </location>
</feature>
<accession>A0A1H1MDB3</accession>
<keyword evidence="3 4" id="KW-0472">Membrane</keyword>
<dbReference type="EMBL" id="LT629736">
    <property type="protein sequence ID" value="SDR84814.1"/>
    <property type="molecule type" value="Genomic_DNA"/>
</dbReference>
<proteinExistence type="predicted"/>
<feature type="transmembrane region" description="Helical" evidence="4">
    <location>
        <begin position="54"/>
        <end position="71"/>
    </location>
</feature>
<reference evidence="7" key="1">
    <citation type="submission" date="2016-10" db="EMBL/GenBank/DDBJ databases">
        <authorList>
            <person name="Varghese N."/>
            <person name="Submissions S."/>
        </authorList>
    </citation>
    <scope>NUCLEOTIDE SEQUENCE [LARGE SCALE GENOMIC DNA]</scope>
    <source>
        <strain evidence="7">NRRL B-51270</strain>
    </source>
</reference>
<feature type="domain" description="Major facilitator superfamily (MFS) profile" evidence="5">
    <location>
        <begin position="16"/>
        <end position="398"/>
    </location>
</feature>
<feature type="transmembrane region" description="Helical" evidence="4">
    <location>
        <begin position="310"/>
        <end position="333"/>
    </location>
</feature>
<keyword evidence="2 4" id="KW-1133">Transmembrane helix</keyword>
<feature type="transmembrane region" description="Helical" evidence="4">
    <location>
        <begin position="171"/>
        <end position="193"/>
    </location>
</feature>
<dbReference type="Pfam" id="PF07690">
    <property type="entry name" value="MFS_1"/>
    <property type="match status" value="2"/>
</dbReference>
<dbReference type="OrthoDB" id="1404228at2"/>
<dbReference type="RefSeq" id="WP_157718096.1">
    <property type="nucleotide sequence ID" value="NZ_LT629736.1"/>
</dbReference>
<dbReference type="GO" id="GO:0022857">
    <property type="term" value="F:transmembrane transporter activity"/>
    <property type="evidence" value="ECO:0007669"/>
    <property type="project" value="InterPro"/>
</dbReference>
<keyword evidence="7" id="KW-1185">Reference proteome</keyword>
<evidence type="ECO:0000256" key="1">
    <source>
        <dbReference type="ARBA" id="ARBA00022692"/>
    </source>
</evidence>
<dbReference type="InterPro" id="IPR011701">
    <property type="entry name" value="MFS"/>
</dbReference>
<sequence>MTRLRLPGFIRENPSLGLFALLCTAGSGFGQTFLVGIFGDALRSSFGLSHSLYGLLYSTATLCSAALLLRLGGLVDRWALPRVTLMAGVMLAAGCLMLGGALHALMVWLGFFLVRFGGQAMLSHIGMSTAGRYFALQRGKAVAFAASGYPLSEAVLPMLISVLIALTSWRWAWVASGLIVLLALLPVLMHLSAGAEHPETGRATDTRAMRGKTRAEVLADPVFYLLLPATIAVPFIVTALLFHQAALAGLKGWSPDAFAAVFVAYGAGHLASLLIAGPAIDRIGAQRMLPLALLPMLGGLITLAPGNAEWVPVIFLGLTGLSQGAINATLGALWPERYGIRHIGAIRSVMQAIMVLSTALAPIVLGFMLDAAVAVNVIIGTLALATALAALLAQWGIWRSP</sequence>
<gene>
    <name evidence="6" type="ORF">SAMN05216421_0440</name>
</gene>
<evidence type="ECO:0000256" key="3">
    <source>
        <dbReference type="ARBA" id="ARBA00023136"/>
    </source>
</evidence>
<dbReference type="Gene3D" id="1.20.1250.20">
    <property type="entry name" value="MFS general substrate transporter like domains"/>
    <property type="match status" value="1"/>
</dbReference>
<evidence type="ECO:0000259" key="5">
    <source>
        <dbReference type="PROSITE" id="PS50850"/>
    </source>
</evidence>
<dbReference type="AlphaFoldDB" id="A0A1H1MDB3"/>